<dbReference type="PANTHER" id="PTHR32468">
    <property type="entry name" value="CATION/H + ANTIPORTER"/>
    <property type="match status" value="1"/>
</dbReference>
<evidence type="ECO:0000256" key="10">
    <source>
        <dbReference type="SAM" id="Phobius"/>
    </source>
</evidence>
<name>A0A9W7JIW5_HIBTR</name>
<evidence type="ECO:0000256" key="6">
    <source>
        <dbReference type="ARBA" id="ARBA00022989"/>
    </source>
</evidence>
<feature type="domain" description="Cation/H(+) antiporter central" evidence="12">
    <location>
        <begin position="473"/>
        <end position="601"/>
    </location>
</feature>
<sequence>MDGYEDQCVILNISTNNGIYLGDNPFNEPLPMFVSQLAAILIVTRFLHHLFKPLHQPRIVSDVLGGLLLGPSALGTISCFADLFSTKNINTLETLAYLSLVLHMFLVGLELDLSAIGRTSKKAVIIIVTGLFLPFFVGIVFVYLLHGFFVQDAEQGYNNKCGFLWAAILAVTGFQAVNRILTELKLLNSEIGRLARPIALISDLGSWILIVTLIPFCANPMKAPFVITATMACIVVSFYTIRPLLAWIIRYTSDDTKTRSDFYLCFPLIGAVVFAFVTDVTGTHPIVGAFIFGLIMPDELTVTLMNRFDYFISGLMLPVFFAVSGLRVDIFKITKWSLVFVLVILLCAVKIISFVPVLVISNINTRDSFALGLLMCTKGTWAILVVATGLENRVLHDGDYAVTMVAILLMNSIVPPTIATIYKRSNLFAKYSSRTIQDTKPEDELQFLVCAHSYSDVPGMLKLLDVSHDSQRNNMTVFTLHLVELANQPSTMLIVHDSHGSRLQDSANTPRDYDSSEADRIVTAFTEFVNVTPNILIQSLTIVSPFRTVDRDICSLAKDKFVAFIILPFHKQSATSFRNINPKVLLNAPCSVGIFVYRGLESANIREIAMLFVGGADDCEALSYAWRMARKPGVSLTVIRLLEPDYFDYSTKQNEQDYDYIHEFRLQTADEELIGYEEKVLHCGEELVTALKEMENRFELFVVGKREGLESPITTELFHMVDCPELGVVGNLLAASDSAASSVLVVQQYIYSNTRRTLVFQKGLSRLERRKVNVESIPFL</sequence>
<dbReference type="Gene3D" id="3.40.50.12370">
    <property type="match status" value="1"/>
</dbReference>
<keyword evidence="7" id="KW-0406">Ion transport</keyword>
<dbReference type="GO" id="GO:1902600">
    <property type="term" value="P:proton transmembrane transport"/>
    <property type="evidence" value="ECO:0007669"/>
    <property type="project" value="InterPro"/>
</dbReference>
<evidence type="ECO:0000313" key="14">
    <source>
        <dbReference type="EMBL" id="GMJ14194.1"/>
    </source>
</evidence>
<proteinExistence type="inferred from homology"/>
<dbReference type="GO" id="GO:0015297">
    <property type="term" value="F:antiporter activity"/>
    <property type="evidence" value="ECO:0007669"/>
    <property type="project" value="InterPro"/>
</dbReference>
<dbReference type="Pfam" id="PF23259">
    <property type="entry name" value="CHX17_C"/>
    <property type="match status" value="1"/>
</dbReference>
<feature type="transmembrane region" description="Helical" evidence="10">
    <location>
        <begin position="30"/>
        <end position="51"/>
    </location>
</feature>
<feature type="transmembrane region" description="Helical" evidence="10">
    <location>
        <begin position="400"/>
        <end position="422"/>
    </location>
</feature>
<dbReference type="InterPro" id="IPR038770">
    <property type="entry name" value="Na+/solute_symporter_sf"/>
</dbReference>
<dbReference type="InterPro" id="IPR057290">
    <property type="entry name" value="CHX17_C"/>
</dbReference>
<evidence type="ECO:0000256" key="8">
    <source>
        <dbReference type="ARBA" id="ARBA00023136"/>
    </source>
</evidence>
<dbReference type="Gene3D" id="1.20.1530.20">
    <property type="match status" value="1"/>
</dbReference>
<evidence type="ECO:0000256" key="9">
    <source>
        <dbReference type="ARBA" id="ARBA00038341"/>
    </source>
</evidence>
<feature type="transmembrane region" description="Helical" evidence="10">
    <location>
        <begin position="307"/>
        <end position="326"/>
    </location>
</feature>
<keyword evidence="6 10" id="KW-1133">Transmembrane helix</keyword>
<protein>
    <submittedName>
        <fullName evidence="14">Cation/hydrogen exchanger 15, CATION/H+ EXCHANGER 15</fullName>
    </submittedName>
</protein>
<feature type="transmembrane region" description="Helical" evidence="10">
    <location>
        <begin position="194"/>
        <end position="216"/>
    </location>
</feature>
<dbReference type="GO" id="GO:0016020">
    <property type="term" value="C:membrane"/>
    <property type="evidence" value="ECO:0007669"/>
    <property type="project" value="UniProtKB-SubCell"/>
</dbReference>
<evidence type="ECO:0000259" key="13">
    <source>
        <dbReference type="Pfam" id="PF23259"/>
    </source>
</evidence>
<keyword evidence="3" id="KW-0633">Potassium transport</keyword>
<feature type="transmembrane region" description="Helical" evidence="10">
    <location>
        <begin position="123"/>
        <end position="150"/>
    </location>
</feature>
<feature type="transmembrane region" description="Helical" evidence="10">
    <location>
        <begin position="96"/>
        <end position="116"/>
    </location>
</feature>
<evidence type="ECO:0000256" key="4">
    <source>
        <dbReference type="ARBA" id="ARBA00022692"/>
    </source>
</evidence>
<feature type="transmembrane region" description="Helical" evidence="10">
    <location>
        <begin position="222"/>
        <end position="241"/>
    </location>
</feature>
<keyword evidence="5" id="KW-0630">Potassium</keyword>
<feature type="transmembrane region" description="Helical" evidence="10">
    <location>
        <begin position="162"/>
        <end position="182"/>
    </location>
</feature>
<evidence type="ECO:0000259" key="11">
    <source>
        <dbReference type="Pfam" id="PF00999"/>
    </source>
</evidence>
<dbReference type="Pfam" id="PF23256">
    <property type="entry name" value="CHX17_2nd"/>
    <property type="match status" value="1"/>
</dbReference>
<dbReference type="OrthoDB" id="10337657at2759"/>
<dbReference type="Proteomes" id="UP001165190">
    <property type="component" value="Unassembled WGS sequence"/>
</dbReference>
<feature type="transmembrane region" description="Helical" evidence="10">
    <location>
        <begin position="63"/>
        <end position="84"/>
    </location>
</feature>
<dbReference type="Pfam" id="PF00999">
    <property type="entry name" value="Na_H_Exchanger"/>
    <property type="match status" value="1"/>
</dbReference>
<dbReference type="EMBL" id="BSYR01000069">
    <property type="protein sequence ID" value="GMJ14194.1"/>
    <property type="molecule type" value="Genomic_DNA"/>
</dbReference>
<accession>A0A9W7JIW5</accession>
<evidence type="ECO:0000313" key="15">
    <source>
        <dbReference type="Proteomes" id="UP001165190"/>
    </source>
</evidence>
<reference evidence="14" key="1">
    <citation type="submission" date="2023-05" db="EMBL/GenBank/DDBJ databases">
        <title>Genome and transcriptome analyses reveal genes involved in the formation of fine ridges on petal epidermal cells in Hibiscus trionum.</title>
        <authorList>
            <person name="Koshimizu S."/>
            <person name="Masuda S."/>
            <person name="Ishii T."/>
            <person name="Shirasu K."/>
            <person name="Hoshino A."/>
            <person name="Arita M."/>
        </authorList>
    </citation>
    <scope>NUCLEOTIDE SEQUENCE</scope>
    <source>
        <strain evidence="14">Hamamatsu line</strain>
    </source>
</reference>
<dbReference type="GO" id="GO:0006885">
    <property type="term" value="P:regulation of pH"/>
    <property type="evidence" value="ECO:0007669"/>
    <property type="project" value="TreeGrafter"/>
</dbReference>
<dbReference type="GO" id="GO:0006813">
    <property type="term" value="P:potassium ion transport"/>
    <property type="evidence" value="ECO:0007669"/>
    <property type="project" value="UniProtKB-KW"/>
</dbReference>
<dbReference type="GO" id="GO:0012505">
    <property type="term" value="C:endomembrane system"/>
    <property type="evidence" value="ECO:0007669"/>
    <property type="project" value="TreeGrafter"/>
</dbReference>
<comment type="caution">
    <text evidence="14">The sequence shown here is derived from an EMBL/GenBank/DDBJ whole genome shotgun (WGS) entry which is preliminary data.</text>
</comment>
<dbReference type="InterPro" id="IPR006153">
    <property type="entry name" value="Cation/H_exchanger_TM"/>
</dbReference>
<feature type="transmembrane region" description="Helical" evidence="10">
    <location>
        <begin position="369"/>
        <end position="388"/>
    </location>
</feature>
<organism evidence="14 15">
    <name type="scientific">Hibiscus trionum</name>
    <name type="common">Flower of an hour</name>
    <dbReference type="NCBI Taxonomy" id="183268"/>
    <lineage>
        <taxon>Eukaryota</taxon>
        <taxon>Viridiplantae</taxon>
        <taxon>Streptophyta</taxon>
        <taxon>Embryophyta</taxon>
        <taxon>Tracheophyta</taxon>
        <taxon>Spermatophyta</taxon>
        <taxon>Magnoliopsida</taxon>
        <taxon>eudicotyledons</taxon>
        <taxon>Gunneridae</taxon>
        <taxon>Pentapetalae</taxon>
        <taxon>rosids</taxon>
        <taxon>malvids</taxon>
        <taxon>Malvales</taxon>
        <taxon>Malvaceae</taxon>
        <taxon>Malvoideae</taxon>
        <taxon>Hibiscus</taxon>
    </lineage>
</organism>
<dbReference type="AlphaFoldDB" id="A0A9W7JIW5"/>
<keyword evidence="8 10" id="KW-0472">Membrane</keyword>
<feature type="domain" description="Cation/H(+) antiporter C-terminal" evidence="13">
    <location>
        <begin position="608"/>
        <end position="750"/>
    </location>
</feature>
<evidence type="ECO:0000256" key="3">
    <source>
        <dbReference type="ARBA" id="ARBA00022538"/>
    </source>
</evidence>
<evidence type="ECO:0000259" key="12">
    <source>
        <dbReference type="Pfam" id="PF23256"/>
    </source>
</evidence>
<comment type="similarity">
    <text evidence="9">Belongs to the monovalent cation:proton antiporter 2 (CPA2) transporter (TC 2.A.37) family. CHX (TC 2.A.37.4) subfamily.</text>
</comment>
<keyword evidence="4 10" id="KW-0812">Transmembrane</keyword>
<evidence type="ECO:0000256" key="1">
    <source>
        <dbReference type="ARBA" id="ARBA00004141"/>
    </source>
</evidence>
<evidence type="ECO:0000256" key="7">
    <source>
        <dbReference type="ARBA" id="ARBA00023065"/>
    </source>
</evidence>
<evidence type="ECO:0000256" key="5">
    <source>
        <dbReference type="ARBA" id="ARBA00022958"/>
    </source>
</evidence>
<keyword evidence="15" id="KW-1185">Reference proteome</keyword>
<feature type="domain" description="Cation/H+ exchanger transmembrane" evidence="11">
    <location>
        <begin position="42"/>
        <end position="421"/>
    </location>
</feature>
<dbReference type="PANTHER" id="PTHR32468:SF68">
    <property type="entry name" value="CATION_H+ EXCHANGER DOMAIN-CONTAINING PROTEIN"/>
    <property type="match status" value="1"/>
</dbReference>
<feature type="transmembrane region" description="Helical" evidence="10">
    <location>
        <begin position="338"/>
        <end position="363"/>
    </location>
</feature>
<dbReference type="InterPro" id="IPR050794">
    <property type="entry name" value="CPA2_transporter"/>
</dbReference>
<feature type="transmembrane region" description="Helical" evidence="10">
    <location>
        <begin position="262"/>
        <end position="295"/>
    </location>
</feature>
<keyword evidence="2" id="KW-0813">Transport</keyword>
<gene>
    <name evidence="14" type="ORF">HRI_005088600</name>
</gene>
<comment type="subcellular location">
    <subcellularLocation>
        <location evidence="1">Membrane</location>
        <topology evidence="1">Multi-pass membrane protein</topology>
    </subcellularLocation>
</comment>
<evidence type="ECO:0000256" key="2">
    <source>
        <dbReference type="ARBA" id="ARBA00022448"/>
    </source>
</evidence>
<dbReference type="InterPro" id="IPR057291">
    <property type="entry name" value="CHX17_2nd"/>
</dbReference>